<evidence type="ECO:0000313" key="2">
    <source>
        <dbReference type="Proteomes" id="UP000827092"/>
    </source>
</evidence>
<dbReference type="Proteomes" id="UP000827092">
    <property type="component" value="Unassembled WGS sequence"/>
</dbReference>
<sequence length="69" mass="8235">MSARLMQATSDDNVSRKVSKIASIIHGMVAAGRRKIKNYREITYKFHHKQIFFKRKKYPKHTNIQWSTR</sequence>
<organism evidence="1 2">
    <name type="scientific">Oedothorax gibbosus</name>
    <dbReference type="NCBI Taxonomy" id="931172"/>
    <lineage>
        <taxon>Eukaryota</taxon>
        <taxon>Metazoa</taxon>
        <taxon>Ecdysozoa</taxon>
        <taxon>Arthropoda</taxon>
        <taxon>Chelicerata</taxon>
        <taxon>Arachnida</taxon>
        <taxon>Araneae</taxon>
        <taxon>Araneomorphae</taxon>
        <taxon>Entelegynae</taxon>
        <taxon>Araneoidea</taxon>
        <taxon>Linyphiidae</taxon>
        <taxon>Erigoninae</taxon>
        <taxon>Oedothorax</taxon>
    </lineage>
</organism>
<accession>A0AAV6VET4</accession>
<evidence type="ECO:0000313" key="1">
    <source>
        <dbReference type="EMBL" id="KAG8194221.1"/>
    </source>
</evidence>
<dbReference type="AlphaFoldDB" id="A0AAV6VET4"/>
<gene>
    <name evidence="1" type="ORF">JTE90_024553</name>
</gene>
<name>A0AAV6VET4_9ARAC</name>
<reference evidence="1 2" key="1">
    <citation type="journal article" date="2022" name="Nat. Ecol. Evol.">
        <title>A masculinizing supergene underlies an exaggerated male reproductive morph in a spider.</title>
        <authorList>
            <person name="Hendrickx F."/>
            <person name="De Corte Z."/>
            <person name="Sonet G."/>
            <person name="Van Belleghem S.M."/>
            <person name="Kostlbacher S."/>
            <person name="Vangestel C."/>
        </authorList>
    </citation>
    <scope>NUCLEOTIDE SEQUENCE [LARGE SCALE GENOMIC DNA]</scope>
    <source>
        <strain evidence="1">W744_W776</strain>
    </source>
</reference>
<comment type="caution">
    <text evidence="1">The sequence shown here is derived from an EMBL/GenBank/DDBJ whole genome shotgun (WGS) entry which is preliminary data.</text>
</comment>
<keyword evidence="2" id="KW-1185">Reference proteome</keyword>
<protein>
    <submittedName>
        <fullName evidence="1">Uncharacterized protein</fullName>
    </submittedName>
</protein>
<proteinExistence type="predicted"/>
<dbReference type="EMBL" id="JAFNEN010000106">
    <property type="protein sequence ID" value="KAG8194221.1"/>
    <property type="molecule type" value="Genomic_DNA"/>
</dbReference>